<reference evidence="2 3" key="1">
    <citation type="submission" date="2022-03" db="EMBL/GenBank/DDBJ databases">
        <authorList>
            <person name="Macdonald S."/>
            <person name="Ahmed S."/>
            <person name="Newling K."/>
        </authorList>
    </citation>
    <scope>NUCLEOTIDE SEQUENCE [LARGE SCALE GENOMIC DNA]</scope>
</reference>
<evidence type="ECO:0000313" key="2">
    <source>
        <dbReference type="EMBL" id="CAH8383813.1"/>
    </source>
</evidence>
<name>A0ABC8LJV5_ERUVS</name>
<accession>A0ABC8LJV5</accession>
<comment type="caution">
    <text evidence="2">The sequence shown here is derived from an EMBL/GenBank/DDBJ whole genome shotgun (WGS) entry which is preliminary data.</text>
</comment>
<dbReference type="Proteomes" id="UP001642260">
    <property type="component" value="Unassembled WGS sequence"/>
</dbReference>
<keyword evidence="3" id="KW-1185">Reference proteome</keyword>
<gene>
    <name evidence="2" type="ORF">ERUC_LOCUS36296</name>
</gene>
<feature type="region of interest" description="Disordered" evidence="1">
    <location>
        <begin position="1"/>
        <end position="63"/>
    </location>
</feature>
<evidence type="ECO:0000256" key="1">
    <source>
        <dbReference type="SAM" id="MobiDB-lite"/>
    </source>
</evidence>
<sequence>MQTVWNVPGHTSGENPTAFPSGEPPPILPPDPPDRASSLSPVNFPTLSDSTTKTALSTASRKGHRKLLLQNPTAAVSPGTQLNSTTSIEISPMDMENWSSKWI</sequence>
<proteinExistence type="predicted"/>
<dbReference type="EMBL" id="CAKOAT010597375">
    <property type="protein sequence ID" value="CAH8383813.1"/>
    <property type="molecule type" value="Genomic_DNA"/>
</dbReference>
<organism evidence="2 3">
    <name type="scientific">Eruca vesicaria subsp. sativa</name>
    <name type="common">Garden rocket</name>
    <name type="synonym">Eruca sativa</name>
    <dbReference type="NCBI Taxonomy" id="29727"/>
    <lineage>
        <taxon>Eukaryota</taxon>
        <taxon>Viridiplantae</taxon>
        <taxon>Streptophyta</taxon>
        <taxon>Embryophyta</taxon>
        <taxon>Tracheophyta</taxon>
        <taxon>Spermatophyta</taxon>
        <taxon>Magnoliopsida</taxon>
        <taxon>eudicotyledons</taxon>
        <taxon>Gunneridae</taxon>
        <taxon>Pentapetalae</taxon>
        <taxon>rosids</taxon>
        <taxon>malvids</taxon>
        <taxon>Brassicales</taxon>
        <taxon>Brassicaceae</taxon>
        <taxon>Brassiceae</taxon>
        <taxon>Eruca</taxon>
    </lineage>
</organism>
<feature type="compositionally biased region" description="Pro residues" evidence="1">
    <location>
        <begin position="22"/>
        <end position="31"/>
    </location>
</feature>
<dbReference type="AlphaFoldDB" id="A0ABC8LJV5"/>
<feature type="compositionally biased region" description="Polar residues" evidence="1">
    <location>
        <begin position="37"/>
        <end position="60"/>
    </location>
</feature>
<evidence type="ECO:0000313" key="3">
    <source>
        <dbReference type="Proteomes" id="UP001642260"/>
    </source>
</evidence>
<protein>
    <submittedName>
        <fullName evidence="2">Uncharacterized protein</fullName>
    </submittedName>
</protein>